<dbReference type="Gene3D" id="1.10.132.90">
    <property type="match status" value="1"/>
</dbReference>
<feature type="region of interest" description="Disordered" evidence="1">
    <location>
        <begin position="1"/>
        <end position="52"/>
    </location>
</feature>
<comment type="caution">
    <text evidence="3">The sequence shown here is derived from an EMBL/GenBank/DDBJ whole genome shotgun (WGS) entry which is preliminary data.</text>
</comment>
<keyword evidence="4" id="KW-1185">Reference proteome</keyword>
<dbReference type="RefSeq" id="WP_199462247.1">
    <property type="nucleotide sequence ID" value="NZ_JAEMUH010000006.1"/>
</dbReference>
<dbReference type="InterPro" id="IPR041651">
    <property type="entry name" value="DUF5610"/>
</dbReference>
<feature type="domain" description="DUF5610" evidence="2">
    <location>
        <begin position="49"/>
        <end position="166"/>
    </location>
</feature>
<evidence type="ECO:0000313" key="4">
    <source>
        <dbReference type="Proteomes" id="UP000598488"/>
    </source>
</evidence>
<protein>
    <submittedName>
        <fullName evidence="3">DUF5610 domain-containing protein</fullName>
    </submittedName>
</protein>
<organism evidence="3 4">
    <name type="scientific">Marinomonas ostreistagni</name>
    <dbReference type="NCBI Taxonomy" id="359209"/>
    <lineage>
        <taxon>Bacteria</taxon>
        <taxon>Pseudomonadati</taxon>
        <taxon>Pseudomonadota</taxon>
        <taxon>Gammaproteobacteria</taxon>
        <taxon>Oceanospirillales</taxon>
        <taxon>Oceanospirillaceae</taxon>
        <taxon>Marinomonas</taxon>
    </lineage>
</organism>
<accession>A0ABS0ZAG9</accession>
<feature type="compositionally biased region" description="Polar residues" evidence="1">
    <location>
        <begin position="11"/>
        <end position="33"/>
    </location>
</feature>
<dbReference type="Proteomes" id="UP000598488">
    <property type="component" value="Unassembled WGS sequence"/>
</dbReference>
<reference evidence="3 4" key="1">
    <citation type="submission" date="2020-12" db="EMBL/GenBank/DDBJ databases">
        <title>Comparative genome analysis of fungal antagonists Marinomonas ostreistagni 398 and M. spartinae 468.</title>
        <authorList>
            <person name="Fields J.L."/>
            <person name="Mavrodi O.V."/>
            <person name="Biber P.D."/>
            <person name="Indest K.J."/>
            <person name="Mavrodi D.V."/>
        </authorList>
    </citation>
    <scope>NUCLEOTIDE SEQUENCE [LARGE SCALE GENOMIC DNA]</scope>
    <source>
        <strain evidence="3 4">USM7</strain>
    </source>
</reference>
<gene>
    <name evidence="3" type="ORF">JHD44_08100</name>
</gene>
<dbReference type="Pfam" id="PF18433">
    <property type="entry name" value="DUF5610"/>
    <property type="match status" value="1"/>
</dbReference>
<feature type="region of interest" description="Disordered" evidence="1">
    <location>
        <begin position="64"/>
        <end position="86"/>
    </location>
</feature>
<evidence type="ECO:0000256" key="1">
    <source>
        <dbReference type="SAM" id="MobiDB-lite"/>
    </source>
</evidence>
<proteinExistence type="predicted"/>
<feature type="compositionally biased region" description="Low complexity" evidence="1">
    <location>
        <begin position="34"/>
        <end position="46"/>
    </location>
</feature>
<evidence type="ECO:0000259" key="2">
    <source>
        <dbReference type="Pfam" id="PF18433"/>
    </source>
</evidence>
<evidence type="ECO:0000313" key="3">
    <source>
        <dbReference type="EMBL" id="MBJ7550639.1"/>
    </source>
</evidence>
<dbReference type="EMBL" id="JAEMUH010000006">
    <property type="protein sequence ID" value="MBJ7550639.1"/>
    <property type="molecule type" value="Genomic_DNA"/>
</dbReference>
<feature type="compositionally biased region" description="Polar residues" evidence="1">
    <location>
        <begin position="64"/>
        <end position="85"/>
    </location>
</feature>
<sequence>MSDPLKGLGSLVSNYASQHRNQGTAAESPVTQKSWGSDGYSPSSSSNRAMGLIQQSVSSRLSISVETKSNASSDQVSSQDTQNDFSPEKVAQRILSHVGNYMEKLQKEGADDERLSTVFESAKEAVQQGMEDAQEKLEALGWLTNAGVQQGIDETRSLLDEGFDSLESVLFDKSDLVSSSIEGSASASYSREDYSQMKVTTQEGDVVSINLYSLNQSDTSESISLSDDGLSFSRYESSSQAFAFDFSVEGDLNDDELAAIQTMMQSAGEVSDLFFSGDVSGALQKGFDMGFDASQLANFSMTLQTSQTAKTSQAVSAYSQNNGIRSIQEPLSEYRQALEETMLKASEIFDDFRSVVENTMSDILAMREQQEQTMTDMKQIFEYQQEMVDRIAQWIQPNEATIDESSVATDSALKE</sequence>
<name>A0ABS0ZAG9_9GAMM</name>